<keyword evidence="6" id="KW-1185">Reference proteome</keyword>
<dbReference type="Pfam" id="PF00589">
    <property type="entry name" value="Phage_integrase"/>
    <property type="match status" value="1"/>
</dbReference>
<dbReference type="AlphaFoldDB" id="A0A0H5D5J2"/>
<dbReference type="PANTHER" id="PTHR30349">
    <property type="entry name" value="PHAGE INTEGRASE-RELATED"/>
    <property type="match status" value="1"/>
</dbReference>
<dbReference type="EMBL" id="CVRL01000037">
    <property type="protein sequence ID" value="CRL11968.1"/>
    <property type="molecule type" value="Genomic_DNA"/>
</dbReference>
<keyword evidence="2" id="KW-0229">DNA integration</keyword>
<evidence type="ECO:0000256" key="2">
    <source>
        <dbReference type="ARBA" id="ARBA00022908"/>
    </source>
</evidence>
<accession>A0A0H5D5J2</accession>
<dbReference type="Gene3D" id="1.10.443.10">
    <property type="entry name" value="Intergrase catalytic core"/>
    <property type="match status" value="1"/>
</dbReference>
<evidence type="ECO:0000313" key="6">
    <source>
        <dbReference type="Proteomes" id="UP000043764"/>
    </source>
</evidence>
<gene>
    <name evidence="5" type="ORF">NIT7321_02839</name>
</gene>
<dbReference type="SUPFAM" id="SSF56349">
    <property type="entry name" value="DNA breaking-rejoining enzymes"/>
    <property type="match status" value="1"/>
</dbReference>
<dbReference type="Proteomes" id="UP000043764">
    <property type="component" value="Unassembled WGS sequence"/>
</dbReference>
<dbReference type="InterPro" id="IPR011010">
    <property type="entry name" value="DNA_brk_join_enz"/>
</dbReference>
<reference evidence="6" key="1">
    <citation type="submission" date="2015-05" db="EMBL/GenBank/DDBJ databases">
        <authorList>
            <person name="Rodrigo-Torres Lidia"/>
            <person name="Arahal R.David."/>
        </authorList>
    </citation>
    <scope>NUCLEOTIDE SEQUENCE [LARGE SCALE GENOMIC DNA]</scope>
    <source>
        <strain evidence="6">CECT 7321</strain>
    </source>
</reference>
<dbReference type="GO" id="GO:0007059">
    <property type="term" value="P:chromosome segregation"/>
    <property type="evidence" value="ECO:0007669"/>
    <property type="project" value="UniProtKB-KW"/>
</dbReference>
<dbReference type="InterPro" id="IPR002104">
    <property type="entry name" value="Integrase_catalytic"/>
</dbReference>
<proteinExistence type="predicted"/>
<evidence type="ECO:0000256" key="1">
    <source>
        <dbReference type="ARBA" id="ARBA00022829"/>
    </source>
</evidence>
<name>A0A0H5D5J2_9RHOB</name>
<feature type="domain" description="Tyr recombinase" evidence="4">
    <location>
        <begin position="258"/>
        <end position="440"/>
    </location>
</feature>
<sequence>MAVTMKLKYIDELSGGRKRFRRRWPKDVAEVRGETFFQKPLKTRSGPAMVSEWEALSADFEATVAAHRRSVEERESMSPRALWQEAQQEAQRLLEGAHGGDEVVRQVVAGEIAQSQGDPMLYRAVIQPDAAPPAYTLADAFDLYEREKIDESQGRGPRNRLARVRKKTEEALGKLSKLPIANLRRLHGRKLLDHLQSSKTSTGNLLSAETIRRELNAVRAIVELALVEFDLVGTVANPFRKLEVKTSGAAPTVDRNARLPLPVGVIAKVRERLALSKRPELLLIWRLLEGTGCRPSEISGLRLEDLKIAHDTPHIHVTWHEDRRIKTKASHRLVPLAGDALEAAQEAVKLAENETLLFPHYAREGGAERLSAALNKHVRAVTNDRRHVVYSLRHNFKDKLIKAGADPRIEHRIMGHSAGNLGDRVYGSEDAWLKVAAEVMRRAVGVV</sequence>
<dbReference type="GO" id="GO:0015074">
    <property type="term" value="P:DNA integration"/>
    <property type="evidence" value="ECO:0007669"/>
    <property type="project" value="UniProtKB-KW"/>
</dbReference>
<dbReference type="PANTHER" id="PTHR30349:SF81">
    <property type="entry name" value="TYROSINE RECOMBINASE XERC"/>
    <property type="match status" value="1"/>
</dbReference>
<evidence type="ECO:0000259" key="4">
    <source>
        <dbReference type="PROSITE" id="PS51898"/>
    </source>
</evidence>
<dbReference type="InterPro" id="IPR050090">
    <property type="entry name" value="Tyrosine_recombinase_XerCD"/>
</dbReference>
<protein>
    <submittedName>
        <fullName evidence="5">Site-specific tyrosine recombinase XerD</fullName>
    </submittedName>
</protein>
<evidence type="ECO:0000256" key="3">
    <source>
        <dbReference type="ARBA" id="ARBA00023172"/>
    </source>
</evidence>
<keyword evidence="1" id="KW-0159">Chromosome partition</keyword>
<dbReference type="InterPro" id="IPR013762">
    <property type="entry name" value="Integrase-like_cat_sf"/>
</dbReference>
<organism evidence="5 6">
    <name type="scientific">Phaeobacter italicus</name>
    <dbReference type="NCBI Taxonomy" id="481446"/>
    <lineage>
        <taxon>Bacteria</taxon>
        <taxon>Pseudomonadati</taxon>
        <taxon>Pseudomonadota</taxon>
        <taxon>Alphaproteobacteria</taxon>
        <taxon>Rhodobacterales</taxon>
        <taxon>Roseobacteraceae</taxon>
        <taxon>Phaeobacter</taxon>
    </lineage>
</organism>
<dbReference type="RefSeq" id="WP_050673853.1">
    <property type="nucleotide sequence ID" value="NZ_CVRL01000037.1"/>
</dbReference>
<dbReference type="GO" id="GO:0006310">
    <property type="term" value="P:DNA recombination"/>
    <property type="evidence" value="ECO:0007669"/>
    <property type="project" value="UniProtKB-KW"/>
</dbReference>
<evidence type="ECO:0000313" key="5">
    <source>
        <dbReference type="EMBL" id="CRL11968.1"/>
    </source>
</evidence>
<keyword evidence="3" id="KW-0233">DNA recombination</keyword>
<dbReference type="GO" id="GO:0003677">
    <property type="term" value="F:DNA binding"/>
    <property type="evidence" value="ECO:0007669"/>
    <property type="project" value="InterPro"/>
</dbReference>
<dbReference type="PROSITE" id="PS51898">
    <property type="entry name" value="TYR_RECOMBINASE"/>
    <property type="match status" value="1"/>
</dbReference>